<comment type="caution">
    <text evidence="1">The sequence shown here is derived from an EMBL/GenBank/DDBJ whole genome shotgun (WGS) entry which is preliminary data.</text>
</comment>
<protein>
    <submittedName>
        <fullName evidence="1">Uncharacterized protein</fullName>
    </submittedName>
</protein>
<evidence type="ECO:0000313" key="2">
    <source>
        <dbReference type="Proteomes" id="UP000076567"/>
    </source>
</evidence>
<dbReference type="Proteomes" id="UP000076567">
    <property type="component" value="Unassembled WGS sequence"/>
</dbReference>
<dbReference type="AlphaFoldDB" id="A0A163QDU6"/>
<name>A0A163QDU6_9BACL</name>
<reference evidence="2" key="1">
    <citation type="submission" date="2016-01" db="EMBL/GenBank/DDBJ databases">
        <title>Draft genome of Chromobacterium sp. F49.</title>
        <authorList>
            <person name="Hong K.W."/>
        </authorList>
    </citation>
    <scope>NUCLEOTIDE SEQUENCE [LARGE SCALE GENOMIC DNA]</scope>
    <source>
        <strain evidence="2">P7IIIA</strain>
    </source>
</reference>
<accession>A0A163QDU6</accession>
<evidence type="ECO:0000313" key="1">
    <source>
        <dbReference type="EMBL" id="KZE64976.1"/>
    </source>
</evidence>
<sequence>MRVVTKRDVIPDLIKALEELNKYSVEIGIFASDDSFYAMIANVHEFGITIRAKGKALTIPTAEAKGRKASEIPGLFQPKGKNILAVQDGDKLITMFILVKSVTIPERSFVRSTFDEKNDDWVKFVEGQLQQIVDLKIKGKTLYERLGALIAADIQDKITTLKSPANAKLTIENKGSSNPLVDTGGLRARVTWRVVKQV</sequence>
<dbReference type="EMBL" id="LRFC01000033">
    <property type="protein sequence ID" value="KZE64976.1"/>
    <property type="molecule type" value="Genomic_DNA"/>
</dbReference>
<organism evidence="1 2">
    <name type="scientific">Fictibacillus phosphorivorans</name>
    <dbReference type="NCBI Taxonomy" id="1221500"/>
    <lineage>
        <taxon>Bacteria</taxon>
        <taxon>Bacillati</taxon>
        <taxon>Bacillota</taxon>
        <taxon>Bacilli</taxon>
        <taxon>Bacillales</taxon>
        <taxon>Fictibacillaceae</taxon>
        <taxon>Fictibacillus</taxon>
    </lineage>
</organism>
<keyword evidence="2" id="KW-1185">Reference proteome</keyword>
<proteinExistence type="predicted"/>
<gene>
    <name evidence="1" type="ORF">AWM68_20910</name>
</gene>